<dbReference type="Proteomes" id="UP001447188">
    <property type="component" value="Unassembled WGS sequence"/>
</dbReference>
<comment type="caution">
    <text evidence="2">The sequence shown here is derived from an EMBL/GenBank/DDBJ whole genome shotgun (WGS) entry which is preliminary data.</text>
</comment>
<evidence type="ECO:0000313" key="2">
    <source>
        <dbReference type="EMBL" id="KAL0632135.1"/>
    </source>
</evidence>
<dbReference type="Gene3D" id="3.30.40.10">
    <property type="entry name" value="Zinc/RING finger domain, C3HC4 (zinc finger)"/>
    <property type="match status" value="1"/>
</dbReference>
<reference evidence="2 3" key="1">
    <citation type="submission" date="2024-02" db="EMBL/GenBank/DDBJ databases">
        <title>Discinaceae phylogenomics.</title>
        <authorList>
            <person name="Dirks A.C."/>
            <person name="James T.Y."/>
        </authorList>
    </citation>
    <scope>NUCLEOTIDE SEQUENCE [LARGE SCALE GENOMIC DNA]</scope>
    <source>
        <strain evidence="2 3">ACD0624</strain>
    </source>
</reference>
<evidence type="ECO:0000256" key="1">
    <source>
        <dbReference type="SAM" id="MobiDB-lite"/>
    </source>
</evidence>
<feature type="compositionally biased region" description="Acidic residues" evidence="1">
    <location>
        <begin position="38"/>
        <end position="68"/>
    </location>
</feature>
<organism evidence="2 3">
    <name type="scientific">Discina gigas</name>
    <dbReference type="NCBI Taxonomy" id="1032678"/>
    <lineage>
        <taxon>Eukaryota</taxon>
        <taxon>Fungi</taxon>
        <taxon>Dikarya</taxon>
        <taxon>Ascomycota</taxon>
        <taxon>Pezizomycotina</taxon>
        <taxon>Pezizomycetes</taxon>
        <taxon>Pezizales</taxon>
        <taxon>Discinaceae</taxon>
        <taxon>Discina</taxon>
    </lineage>
</organism>
<dbReference type="SUPFAM" id="SSF57850">
    <property type="entry name" value="RING/U-box"/>
    <property type="match status" value="1"/>
</dbReference>
<keyword evidence="3" id="KW-1185">Reference proteome</keyword>
<dbReference type="EMBL" id="JBBBZM010000184">
    <property type="protein sequence ID" value="KAL0632135.1"/>
    <property type="molecule type" value="Genomic_DNA"/>
</dbReference>
<accession>A0ABR3G884</accession>
<feature type="region of interest" description="Disordered" evidence="1">
    <location>
        <begin position="1"/>
        <end position="73"/>
    </location>
</feature>
<evidence type="ECO:0000313" key="3">
    <source>
        <dbReference type="Proteomes" id="UP001447188"/>
    </source>
</evidence>
<sequence>MSYYNPSRRYLPIGFQRPPSPSPSPSPSRAEQCPITFDEWDAAFEMSAEPEPESEPEPEPAPEPEPEPEVAIPASPITPVHIDTADFAVFAVRPVASFSLSTRTFVFAEDETPTRPHDDLDHHTPDELLSHANKTDVPSSADTSCAVCMGEREITVQFGGCSHAACGPCIEGIWYSRQQHERHVPTWITCHMCRSEVTEVGVLSRAPPTAYFGQEVVHGAEVFTVWGWLGLRRWMAARRESVGFELSRSGSFC</sequence>
<proteinExistence type="predicted"/>
<dbReference type="InterPro" id="IPR013083">
    <property type="entry name" value="Znf_RING/FYVE/PHD"/>
</dbReference>
<gene>
    <name evidence="2" type="ORF">Q9L58_008969</name>
</gene>
<name>A0ABR3G884_9PEZI</name>
<evidence type="ECO:0008006" key="4">
    <source>
        <dbReference type="Google" id="ProtNLM"/>
    </source>
</evidence>
<protein>
    <recommendedName>
        <fullName evidence="4">RING-type domain-containing protein</fullName>
    </recommendedName>
</protein>